<sequence>MEQAKTVLDFWLKELTRADWYSGDAAVDEAVRSRFSATWASARAGALQNWQSMPQGILAYLVVTDQFPRNLFRNDARAFATDGKALTAAIRAIHHKLDLQVAEPERQFFYMPLMHSESLMDQDRCVRMFLTRMPETGAGNVLHARAHRAVIRRFGRFPYRNEALGRTSTAEERAFLARGGYMSVVEELQAA</sequence>
<proteinExistence type="predicted"/>
<dbReference type="SUPFAM" id="SSF48452">
    <property type="entry name" value="TPR-like"/>
    <property type="match status" value="1"/>
</dbReference>
<reference evidence="1 2" key="1">
    <citation type="submission" date="2016-10" db="EMBL/GenBank/DDBJ databases">
        <authorList>
            <person name="de Groot N.N."/>
        </authorList>
    </citation>
    <scope>NUCLEOTIDE SEQUENCE [LARGE SCALE GENOMIC DNA]</scope>
    <source>
        <strain evidence="1 2">CGMCC 1.8894</strain>
    </source>
</reference>
<dbReference type="RefSeq" id="WP_092889563.1">
    <property type="nucleotide sequence ID" value="NZ_CP061498.1"/>
</dbReference>
<protein>
    <submittedName>
        <fullName evidence="1">Uncharacterized conserved protein, DUF924 family</fullName>
    </submittedName>
</protein>
<dbReference type="Gene3D" id="1.20.58.320">
    <property type="entry name" value="TPR-like"/>
    <property type="match status" value="1"/>
</dbReference>
<dbReference type="InterPro" id="IPR011990">
    <property type="entry name" value="TPR-like_helical_dom_sf"/>
</dbReference>
<dbReference type="OrthoDB" id="7593450at2"/>
<dbReference type="AlphaFoldDB" id="A0A1H2ZZM8"/>
<accession>A0A1H2ZZM8</accession>
<dbReference type="Proteomes" id="UP000198539">
    <property type="component" value="Unassembled WGS sequence"/>
</dbReference>
<organism evidence="1 2">
    <name type="scientific">Roseicitreum antarcticum</name>
    <dbReference type="NCBI Taxonomy" id="564137"/>
    <lineage>
        <taxon>Bacteria</taxon>
        <taxon>Pseudomonadati</taxon>
        <taxon>Pseudomonadota</taxon>
        <taxon>Alphaproteobacteria</taxon>
        <taxon>Rhodobacterales</taxon>
        <taxon>Paracoccaceae</taxon>
        <taxon>Roseicitreum</taxon>
    </lineage>
</organism>
<keyword evidence="2" id="KW-1185">Reference proteome</keyword>
<gene>
    <name evidence="1" type="ORF">SAMN04488238_106118</name>
</gene>
<dbReference type="STRING" id="564137.SAMN04488238_106118"/>
<dbReference type="Gene3D" id="1.25.40.10">
    <property type="entry name" value="Tetratricopeptide repeat domain"/>
    <property type="match status" value="1"/>
</dbReference>
<dbReference type="EMBL" id="FNOM01000006">
    <property type="protein sequence ID" value="SDX22119.1"/>
    <property type="molecule type" value="Genomic_DNA"/>
</dbReference>
<evidence type="ECO:0000313" key="1">
    <source>
        <dbReference type="EMBL" id="SDX22119.1"/>
    </source>
</evidence>
<dbReference type="Pfam" id="PF06041">
    <property type="entry name" value="DUF924"/>
    <property type="match status" value="1"/>
</dbReference>
<evidence type="ECO:0000313" key="2">
    <source>
        <dbReference type="Proteomes" id="UP000198539"/>
    </source>
</evidence>
<name>A0A1H2ZZM8_9RHOB</name>
<dbReference type="InterPro" id="IPR010323">
    <property type="entry name" value="DUF924"/>
</dbReference>